<protein>
    <submittedName>
        <fullName evidence="1">Uncharacterized protein</fullName>
    </submittedName>
</protein>
<dbReference type="EnsemblMetazoa" id="Aqu2.1.44567_001">
    <property type="protein sequence ID" value="Aqu2.1.44567_001"/>
    <property type="gene ID" value="Aqu2.1.44567"/>
</dbReference>
<dbReference type="AlphaFoldDB" id="A0A1X7VW50"/>
<dbReference type="InParanoid" id="A0A1X7VW50"/>
<reference evidence="1" key="1">
    <citation type="submission" date="2017-05" db="UniProtKB">
        <authorList>
            <consortium name="EnsemblMetazoa"/>
        </authorList>
    </citation>
    <scope>IDENTIFICATION</scope>
</reference>
<organism evidence="1">
    <name type="scientific">Amphimedon queenslandica</name>
    <name type="common">Sponge</name>
    <dbReference type="NCBI Taxonomy" id="400682"/>
    <lineage>
        <taxon>Eukaryota</taxon>
        <taxon>Metazoa</taxon>
        <taxon>Porifera</taxon>
        <taxon>Demospongiae</taxon>
        <taxon>Heteroscleromorpha</taxon>
        <taxon>Haplosclerida</taxon>
        <taxon>Niphatidae</taxon>
        <taxon>Amphimedon</taxon>
    </lineage>
</organism>
<evidence type="ECO:0000313" key="1">
    <source>
        <dbReference type="EnsemblMetazoa" id="Aqu2.1.44567_001"/>
    </source>
</evidence>
<sequence>IKSCEDISSQNELVTTNRDIIFTSKFTKPIATLLLSNKDQIIATVVLHFVILSSLGEISQFRDGLLKIEGM</sequence>
<proteinExistence type="predicted"/>
<accession>A0A1X7VW50</accession>
<name>A0A1X7VW50_AMPQE</name>